<dbReference type="SMART" id="SM00822">
    <property type="entry name" value="PKS_KR"/>
    <property type="match status" value="1"/>
</dbReference>
<comment type="similarity">
    <text evidence="1">Belongs to the short-chain dehydrogenases/reductases (SDR) family.</text>
</comment>
<dbReference type="InterPro" id="IPR050259">
    <property type="entry name" value="SDR"/>
</dbReference>
<dbReference type="PRINTS" id="PR00081">
    <property type="entry name" value="GDHRDH"/>
</dbReference>
<dbReference type="EMBL" id="JAAKZG010000024">
    <property type="protein sequence ID" value="NGN45042.1"/>
    <property type="molecule type" value="Genomic_DNA"/>
</dbReference>
<dbReference type="InterPro" id="IPR020904">
    <property type="entry name" value="Sc_DH/Rdtase_CS"/>
</dbReference>
<name>A0A7C9RBM1_9HYPH</name>
<keyword evidence="4" id="KW-1185">Reference proteome</keyword>
<evidence type="ECO:0000313" key="4">
    <source>
        <dbReference type="Proteomes" id="UP000481252"/>
    </source>
</evidence>
<accession>A0A7C9RBM1</accession>
<dbReference type="PROSITE" id="PS00061">
    <property type="entry name" value="ADH_SHORT"/>
    <property type="match status" value="1"/>
</dbReference>
<evidence type="ECO:0000256" key="1">
    <source>
        <dbReference type="ARBA" id="ARBA00006484"/>
    </source>
</evidence>
<evidence type="ECO:0000313" key="3">
    <source>
        <dbReference type="EMBL" id="NGN45042.1"/>
    </source>
</evidence>
<dbReference type="FunFam" id="3.40.50.720:FF:000084">
    <property type="entry name" value="Short-chain dehydrogenase reductase"/>
    <property type="match status" value="1"/>
</dbReference>
<dbReference type="Proteomes" id="UP000481252">
    <property type="component" value="Unassembled WGS sequence"/>
</dbReference>
<protein>
    <submittedName>
        <fullName evidence="3">SDR family oxidoreductase</fullName>
    </submittedName>
</protein>
<dbReference type="PANTHER" id="PTHR42879:SF2">
    <property type="entry name" value="3-OXOACYL-[ACYL-CARRIER-PROTEIN] REDUCTASE FABG"/>
    <property type="match status" value="1"/>
</dbReference>
<dbReference type="PANTHER" id="PTHR42879">
    <property type="entry name" value="3-OXOACYL-(ACYL-CARRIER-PROTEIN) REDUCTASE"/>
    <property type="match status" value="1"/>
</dbReference>
<comment type="caution">
    <text evidence="3">The sequence shown here is derived from an EMBL/GenBank/DDBJ whole genome shotgun (WGS) entry which is preliminary data.</text>
</comment>
<dbReference type="InterPro" id="IPR036291">
    <property type="entry name" value="NAD(P)-bd_dom_sf"/>
</dbReference>
<proteinExistence type="inferred from homology"/>
<dbReference type="Gene3D" id="3.40.50.720">
    <property type="entry name" value="NAD(P)-binding Rossmann-like Domain"/>
    <property type="match status" value="1"/>
</dbReference>
<evidence type="ECO:0000259" key="2">
    <source>
        <dbReference type="SMART" id="SM00822"/>
    </source>
</evidence>
<dbReference type="Pfam" id="PF13561">
    <property type="entry name" value="adh_short_C2"/>
    <property type="match status" value="1"/>
</dbReference>
<dbReference type="PRINTS" id="PR00080">
    <property type="entry name" value="SDRFAMILY"/>
</dbReference>
<dbReference type="SUPFAM" id="SSF51735">
    <property type="entry name" value="NAD(P)-binding Rossmann-fold domains"/>
    <property type="match status" value="1"/>
</dbReference>
<feature type="domain" description="Ketoreductase" evidence="2">
    <location>
        <begin position="8"/>
        <end position="186"/>
    </location>
</feature>
<reference evidence="3 4" key="1">
    <citation type="submission" date="2020-02" db="EMBL/GenBank/DDBJ databases">
        <title>Genome sequence of the type strain CGMCC 1.15528 of Mesorhizobium zhangyense.</title>
        <authorList>
            <person name="Gao J."/>
            <person name="Sun J."/>
        </authorList>
    </citation>
    <scope>NUCLEOTIDE SEQUENCE [LARGE SCALE GENOMIC DNA]</scope>
    <source>
        <strain evidence="3 4">CGMCC 1.15528</strain>
    </source>
</reference>
<dbReference type="InterPro" id="IPR057326">
    <property type="entry name" value="KR_dom"/>
</dbReference>
<sequence>MNFRLNGKTALVTGAARGIGAGIATAFHAAGAKLVLVDLASSRAQLEALADTLGDATVFGADLTVEHEVKEVFAALDRAGVALDILVNNAGAARAETIFDMSLDSWNGILAANLTSAFLCSRSAMERMRHRPGGRIIQLGSVVGHQGALKGHLHYGVSKSGIHGFTRTLARTAAPLGITVNAIAPGLVETDMLFSTHGAEGVKVLEAQVPLGRLASVADIGAAAVYLASDEASYLTGVILDVNGGLYLR</sequence>
<dbReference type="RefSeq" id="WP_165121416.1">
    <property type="nucleotide sequence ID" value="NZ_JAAKZG010000024.1"/>
</dbReference>
<dbReference type="AlphaFoldDB" id="A0A7C9RBM1"/>
<dbReference type="InterPro" id="IPR002347">
    <property type="entry name" value="SDR_fam"/>
</dbReference>
<dbReference type="GO" id="GO:0032787">
    <property type="term" value="P:monocarboxylic acid metabolic process"/>
    <property type="evidence" value="ECO:0007669"/>
    <property type="project" value="UniProtKB-ARBA"/>
</dbReference>
<gene>
    <name evidence="3" type="ORF">G6N74_28710</name>
</gene>
<organism evidence="3 4">
    <name type="scientific">Mesorhizobium zhangyense</name>
    <dbReference type="NCBI Taxonomy" id="1776730"/>
    <lineage>
        <taxon>Bacteria</taxon>
        <taxon>Pseudomonadati</taxon>
        <taxon>Pseudomonadota</taxon>
        <taxon>Alphaproteobacteria</taxon>
        <taxon>Hyphomicrobiales</taxon>
        <taxon>Phyllobacteriaceae</taxon>
        <taxon>Mesorhizobium</taxon>
    </lineage>
</organism>